<comment type="caution">
    <text evidence="4">The sequence shown here is derived from an EMBL/GenBank/DDBJ whole genome shotgun (WGS) entry which is preliminary data.</text>
</comment>
<organism evidence="4 5">
    <name type="scientific">Paractinoplanes deccanensis</name>
    <dbReference type="NCBI Taxonomy" id="113561"/>
    <lineage>
        <taxon>Bacteria</taxon>
        <taxon>Bacillati</taxon>
        <taxon>Actinomycetota</taxon>
        <taxon>Actinomycetes</taxon>
        <taxon>Micromonosporales</taxon>
        <taxon>Micromonosporaceae</taxon>
        <taxon>Paractinoplanes</taxon>
    </lineage>
</organism>
<reference evidence="4 5" key="1">
    <citation type="submission" date="2021-01" db="EMBL/GenBank/DDBJ databases">
        <title>Whole genome shotgun sequence of Actinoplanes deccanensis NBRC 13994.</title>
        <authorList>
            <person name="Komaki H."/>
            <person name="Tamura T."/>
        </authorList>
    </citation>
    <scope>NUCLEOTIDE SEQUENCE [LARGE SCALE GENOMIC DNA]</scope>
    <source>
        <strain evidence="4 5">NBRC 13994</strain>
    </source>
</reference>
<name>A0ABQ3XZ01_9ACTN</name>
<dbReference type="PIRSF" id="PIRSF016661">
    <property type="entry name" value="BioY"/>
    <property type="match status" value="1"/>
</dbReference>
<comment type="similarity">
    <text evidence="1 2">Belongs to the BioY family.</text>
</comment>
<gene>
    <name evidence="4" type="ORF">Ade02nite_16280</name>
</gene>
<feature type="transmembrane region" description="Helical" evidence="3">
    <location>
        <begin position="174"/>
        <end position="191"/>
    </location>
</feature>
<evidence type="ECO:0000256" key="2">
    <source>
        <dbReference type="PIRNR" id="PIRNR016661"/>
    </source>
</evidence>
<dbReference type="PANTHER" id="PTHR34295">
    <property type="entry name" value="BIOTIN TRANSPORTER BIOY"/>
    <property type="match status" value="1"/>
</dbReference>
<evidence type="ECO:0000313" key="4">
    <source>
        <dbReference type="EMBL" id="GID72987.1"/>
    </source>
</evidence>
<evidence type="ECO:0000313" key="5">
    <source>
        <dbReference type="Proteomes" id="UP000609879"/>
    </source>
</evidence>
<protein>
    <recommendedName>
        <fullName evidence="2">Biotin transporter</fullName>
    </recommendedName>
</protein>
<keyword evidence="2" id="KW-0813">Transport</keyword>
<dbReference type="InterPro" id="IPR003784">
    <property type="entry name" value="BioY"/>
</dbReference>
<accession>A0ABQ3XZ01</accession>
<dbReference type="Pfam" id="PF02632">
    <property type="entry name" value="BioY"/>
    <property type="match status" value="1"/>
</dbReference>
<evidence type="ECO:0000256" key="3">
    <source>
        <dbReference type="SAM" id="Phobius"/>
    </source>
</evidence>
<keyword evidence="5" id="KW-1185">Reference proteome</keyword>
<feature type="transmembrane region" description="Helical" evidence="3">
    <location>
        <begin position="98"/>
        <end position="120"/>
    </location>
</feature>
<dbReference type="Proteomes" id="UP000609879">
    <property type="component" value="Unassembled WGS sequence"/>
</dbReference>
<dbReference type="EMBL" id="BOMI01000024">
    <property type="protein sequence ID" value="GID72987.1"/>
    <property type="molecule type" value="Genomic_DNA"/>
</dbReference>
<keyword evidence="2 3" id="KW-0472">Membrane</keyword>
<keyword evidence="3" id="KW-0812">Transmembrane</keyword>
<keyword evidence="3" id="KW-1133">Transmembrane helix</keyword>
<sequence length="193" mass="19457">MSQSVALTRPRPLVLADLVPGARAKDIALVAGGAGLIGALAQVAVHIPGTPVPVTGQTLGVLLVGAAFGMRRAAATVALYAVAGVLGVPWFAGHTSGYSSASFGYVIGFLAAATLCGWLAERGADRSVWRSIPAMIAGEVLIYGLGMAWLAVAADLTLSQTISQGLTPFLAGDAVKAALAAGLLPAAWKLARR</sequence>
<dbReference type="Gene3D" id="1.10.1760.20">
    <property type="match status" value="1"/>
</dbReference>
<feature type="transmembrane region" description="Helical" evidence="3">
    <location>
        <begin position="73"/>
        <end position="92"/>
    </location>
</feature>
<keyword evidence="2" id="KW-1003">Cell membrane</keyword>
<dbReference type="PANTHER" id="PTHR34295:SF1">
    <property type="entry name" value="BIOTIN TRANSPORTER BIOY"/>
    <property type="match status" value="1"/>
</dbReference>
<feature type="transmembrane region" description="Helical" evidence="3">
    <location>
        <begin position="132"/>
        <end position="154"/>
    </location>
</feature>
<comment type="subcellular location">
    <subcellularLocation>
        <location evidence="2">Cell membrane</location>
        <topology evidence="2">Multi-pass membrane protein</topology>
    </subcellularLocation>
</comment>
<dbReference type="RefSeq" id="WP_203760920.1">
    <property type="nucleotide sequence ID" value="NZ_BAAABO010000006.1"/>
</dbReference>
<evidence type="ECO:0000256" key="1">
    <source>
        <dbReference type="ARBA" id="ARBA00010692"/>
    </source>
</evidence>
<proteinExistence type="inferred from homology"/>